<proteinExistence type="inferred from homology"/>
<evidence type="ECO:0000256" key="7">
    <source>
        <dbReference type="SAM" id="Phobius"/>
    </source>
</evidence>
<dbReference type="OrthoDB" id="9806522at2"/>
<comment type="similarity">
    <text evidence="2">Belongs to the cation diffusion facilitator (CDF) transporter (TC 2.A.4) family.</text>
</comment>
<dbReference type="RefSeq" id="WP_129224568.1">
    <property type="nucleotide sequence ID" value="NZ_SDOZ01000002.1"/>
</dbReference>
<feature type="transmembrane region" description="Helical" evidence="7">
    <location>
        <begin position="93"/>
        <end position="114"/>
    </location>
</feature>
<evidence type="ECO:0000256" key="2">
    <source>
        <dbReference type="ARBA" id="ARBA00008114"/>
    </source>
</evidence>
<dbReference type="EMBL" id="SDOZ01000002">
    <property type="protein sequence ID" value="RXZ61673.1"/>
    <property type="molecule type" value="Genomic_DNA"/>
</dbReference>
<name>A0A4Q2KE94_9FIRM</name>
<dbReference type="PANTHER" id="PTHR43840:SF15">
    <property type="entry name" value="MITOCHONDRIAL METAL TRANSPORTER 1-RELATED"/>
    <property type="match status" value="1"/>
</dbReference>
<dbReference type="InterPro" id="IPR002524">
    <property type="entry name" value="Cation_efflux"/>
</dbReference>
<evidence type="ECO:0000259" key="9">
    <source>
        <dbReference type="Pfam" id="PF16916"/>
    </source>
</evidence>
<feature type="domain" description="Cation efflux protein cytoplasmic" evidence="9">
    <location>
        <begin position="223"/>
        <end position="299"/>
    </location>
</feature>
<dbReference type="InterPro" id="IPR027469">
    <property type="entry name" value="Cation_efflux_TMD_sf"/>
</dbReference>
<gene>
    <name evidence="10" type="ORF">ESZ91_04570</name>
</gene>
<evidence type="ECO:0000256" key="1">
    <source>
        <dbReference type="ARBA" id="ARBA00004141"/>
    </source>
</evidence>
<dbReference type="Pfam" id="PF16916">
    <property type="entry name" value="ZT_dimer"/>
    <property type="match status" value="1"/>
</dbReference>
<evidence type="ECO:0000256" key="6">
    <source>
        <dbReference type="ARBA" id="ARBA00023136"/>
    </source>
</evidence>
<dbReference type="SUPFAM" id="SSF160240">
    <property type="entry name" value="Cation efflux protein cytoplasmic domain-like"/>
    <property type="match status" value="1"/>
</dbReference>
<comment type="subcellular location">
    <subcellularLocation>
        <location evidence="1">Membrane</location>
        <topology evidence="1">Multi-pass membrane protein</topology>
    </subcellularLocation>
</comment>
<organism evidence="10 11">
    <name type="scientific">Candidatus Borkfalkia ceftriaxoniphila</name>
    <dbReference type="NCBI Taxonomy" id="2508949"/>
    <lineage>
        <taxon>Bacteria</taxon>
        <taxon>Bacillati</taxon>
        <taxon>Bacillota</taxon>
        <taxon>Clostridia</taxon>
        <taxon>Christensenellales</taxon>
        <taxon>Christensenellaceae</taxon>
        <taxon>Candidatus Borkfalkia</taxon>
    </lineage>
</organism>
<dbReference type="GO" id="GO:0008324">
    <property type="term" value="F:monoatomic cation transmembrane transporter activity"/>
    <property type="evidence" value="ECO:0007669"/>
    <property type="project" value="InterPro"/>
</dbReference>
<dbReference type="NCBIfam" id="TIGR01297">
    <property type="entry name" value="CDF"/>
    <property type="match status" value="1"/>
</dbReference>
<comment type="caution">
    <text evidence="10">The sequence shown here is derived from an EMBL/GenBank/DDBJ whole genome shotgun (WGS) entry which is preliminary data.</text>
</comment>
<evidence type="ECO:0000256" key="3">
    <source>
        <dbReference type="ARBA" id="ARBA00022448"/>
    </source>
</evidence>
<dbReference type="FunFam" id="1.20.1510.10:FF:000006">
    <property type="entry name" value="Divalent cation efflux transporter"/>
    <property type="match status" value="1"/>
</dbReference>
<evidence type="ECO:0000313" key="11">
    <source>
        <dbReference type="Proteomes" id="UP000291269"/>
    </source>
</evidence>
<evidence type="ECO:0000256" key="5">
    <source>
        <dbReference type="ARBA" id="ARBA00022989"/>
    </source>
</evidence>
<accession>A0A4Q2KE94</accession>
<evidence type="ECO:0000259" key="8">
    <source>
        <dbReference type="Pfam" id="PF01545"/>
    </source>
</evidence>
<dbReference type="GO" id="GO:0016020">
    <property type="term" value="C:membrane"/>
    <property type="evidence" value="ECO:0007669"/>
    <property type="project" value="UniProtKB-SubCell"/>
</dbReference>
<sequence>MEENKLQTLQTAPDAKTRERYGKFAGYLSIGFNVLLAAGKIAAGAVSGVLSVLADGLNNLTDCGSNAVSVIGFKMAGKPADKEHPFGHQRAEYVASMVISLIILVVAVELAISSVEKILSPETGEFSVLTLVILIVSVLVKLGMFVFNRRLGRKISSETLKATATDSISDAIATTAVLVSLLISHYTKIDLDGYMGVLVALFIAFAGVSILKDTISRLLGKAPDADVVKKIEERILAFDGVHGLHDLTVHNYGECKMYATVHVEVDSHMPIMAAHDLADNIEHEFTEHTDILLTVHIDPLVFDDPKINLYRGEIERIVRDIDGRFRVHDFRMVGGETHANLVFDLAVPFDNKLSEETIMQTVKDRISLLGENLGVVMTLERQNINE</sequence>
<dbReference type="Pfam" id="PF01545">
    <property type="entry name" value="Cation_efflux"/>
    <property type="match status" value="1"/>
</dbReference>
<dbReference type="InterPro" id="IPR050291">
    <property type="entry name" value="CDF_Transporter"/>
</dbReference>
<dbReference type="Gene3D" id="3.30.70.1350">
    <property type="entry name" value="Cation efflux protein, cytoplasmic domain"/>
    <property type="match status" value="1"/>
</dbReference>
<feature type="transmembrane region" description="Helical" evidence="7">
    <location>
        <begin position="168"/>
        <end position="187"/>
    </location>
</feature>
<keyword evidence="4 7" id="KW-0812">Transmembrane</keyword>
<evidence type="ECO:0000313" key="10">
    <source>
        <dbReference type="EMBL" id="RXZ61673.1"/>
    </source>
</evidence>
<dbReference type="AlphaFoldDB" id="A0A4Q2KE94"/>
<feature type="transmembrane region" description="Helical" evidence="7">
    <location>
        <begin position="126"/>
        <end position="147"/>
    </location>
</feature>
<keyword evidence="6 7" id="KW-0472">Membrane</keyword>
<keyword evidence="5 7" id="KW-1133">Transmembrane helix</keyword>
<dbReference type="Proteomes" id="UP000291269">
    <property type="component" value="Unassembled WGS sequence"/>
</dbReference>
<evidence type="ECO:0000256" key="4">
    <source>
        <dbReference type="ARBA" id="ARBA00022692"/>
    </source>
</evidence>
<dbReference type="InterPro" id="IPR027470">
    <property type="entry name" value="Cation_efflux_CTD"/>
</dbReference>
<dbReference type="SUPFAM" id="SSF161111">
    <property type="entry name" value="Cation efflux protein transmembrane domain-like"/>
    <property type="match status" value="1"/>
</dbReference>
<dbReference type="PANTHER" id="PTHR43840">
    <property type="entry name" value="MITOCHONDRIAL METAL TRANSPORTER 1-RELATED"/>
    <property type="match status" value="1"/>
</dbReference>
<dbReference type="InterPro" id="IPR036837">
    <property type="entry name" value="Cation_efflux_CTD_sf"/>
</dbReference>
<keyword evidence="3" id="KW-0813">Transport</keyword>
<dbReference type="InterPro" id="IPR058533">
    <property type="entry name" value="Cation_efflux_TM"/>
</dbReference>
<feature type="transmembrane region" description="Helical" evidence="7">
    <location>
        <begin position="193"/>
        <end position="211"/>
    </location>
</feature>
<dbReference type="Gene3D" id="1.20.1510.10">
    <property type="entry name" value="Cation efflux protein transmembrane domain"/>
    <property type="match status" value="1"/>
</dbReference>
<feature type="domain" description="Cation efflux protein transmembrane" evidence="8">
    <location>
        <begin position="28"/>
        <end position="219"/>
    </location>
</feature>
<keyword evidence="11" id="KW-1185">Reference proteome</keyword>
<reference evidence="10 11" key="1">
    <citation type="journal article" date="2019" name="Gut">
        <title>Antibiotics-induced monodominance of a novel gut bacterial order.</title>
        <authorList>
            <person name="Hildebrand F."/>
            <person name="Moitinho-Silva L."/>
            <person name="Blasche S."/>
            <person name="Jahn M.T."/>
            <person name="Gossmann T.I."/>
            <person name="Heuerta-Cepas J."/>
            <person name="Hercog R."/>
            <person name="Luetge M."/>
            <person name="Bahram M."/>
            <person name="Pryszlak A."/>
            <person name="Alves R.J."/>
            <person name="Waszak S.M."/>
            <person name="Zhu A."/>
            <person name="Ye L."/>
            <person name="Costea P.I."/>
            <person name="Aalvink S."/>
            <person name="Belzer C."/>
            <person name="Forslund S.K."/>
            <person name="Sunagawa S."/>
            <person name="Hentschel U."/>
            <person name="Merten C."/>
            <person name="Patil K.R."/>
            <person name="Benes V."/>
            <person name="Bork P."/>
        </authorList>
    </citation>
    <scope>NUCLEOTIDE SEQUENCE [LARGE SCALE GENOMIC DNA]</scope>
    <source>
        <strain evidence="10 11">HDS1380</strain>
    </source>
</reference>
<protein>
    <submittedName>
        <fullName evidence="10">Cation transporter</fullName>
    </submittedName>
</protein>